<dbReference type="GO" id="GO:0016887">
    <property type="term" value="F:ATP hydrolysis activity"/>
    <property type="evidence" value="ECO:0007669"/>
    <property type="project" value="InterPro"/>
</dbReference>
<proteinExistence type="predicted"/>
<dbReference type="GO" id="GO:0005886">
    <property type="term" value="C:plasma membrane"/>
    <property type="evidence" value="ECO:0007669"/>
    <property type="project" value="TreeGrafter"/>
</dbReference>
<keyword evidence="2" id="KW-0547">Nucleotide-binding</keyword>
<dbReference type="SMART" id="SM00382">
    <property type="entry name" value="AAA"/>
    <property type="match status" value="1"/>
</dbReference>
<keyword evidence="1" id="KW-0813">Transport</keyword>
<dbReference type="PANTHER" id="PTHR24220:SF86">
    <property type="entry name" value="ABC TRANSPORTER ABCH.1"/>
    <property type="match status" value="1"/>
</dbReference>
<dbReference type="InterPro" id="IPR003593">
    <property type="entry name" value="AAA+_ATPase"/>
</dbReference>
<dbReference type="GO" id="GO:0005524">
    <property type="term" value="F:ATP binding"/>
    <property type="evidence" value="ECO:0007669"/>
    <property type="project" value="UniProtKB-KW"/>
</dbReference>
<evidence type="ECO:0000313" key="5">
    <source>
        <dbReference type="EMBL" id="HGV97080.1"/>
    </source>
</evidence>
<organism evidence="5">
    <name type="scientific">candidate division WOR-3 bacterium</name>
    <dbReference type="NCBI Taxonomy" id="2052148"/>
    <lineage>
        <taxon>Bacteria</taxon>
        <taxon>Bacteria division WOR-3</taxon>
    </lineage>
</organism>
<reference evidence="5" key="1">
    <citation type="journal article" date="2020" name="mSystems">
        <title>Genome- and Community-Level Interaction Insights into Carbon Utilization and Element Cycling Functions of Hydrothermarchaeota in Hydrothermal Sediment.</title>
        <authorList>
            <person name="Zhou Z."/>
            <person name="Liu Y."/>
            <person name="Xu W."/>
            <person name="Pan J."/>
            <person name="Luo Z.H."/>
            <person name="Li M."/>
        </authorList>
    </citation>
    <scope>NUCLEOTIDE SEQUENCE [LARGE SCALE GENOMIC DNA]</scope>
    <source>
        <strain evidence="5">SpSt-774</strain>
    </source>
</reference>
<evidence type="ECO:0000256" key="1">
    <source>
        <dbReference type="ARBA" id="ARBA00022448"/>
    </source>
</evidence>
<dbReference type="InterPro" id="IPR027417">
    <property type="entry name" value="P-loop_NTPase"/>
</dbReference>
<dbReference type="EMBL" id="DTGZ01000041">
    <property type="protein sequence ID" value="HGV97080.1"/>
    <property type="molecule type" value="Genomic_DNA"/>
</dbReference>
<dbReference type="InterPro" id="IPR017911">
    <property type="entry name" value="MacB-like_ATP-bd"/>
</dbReference>
<dbReference type="Gene3D" id="3.40.50.300">
    <property type="entry name" value="P-loop containing nucleotide triphosphate hydrolases"/>
    <property type="match status" value="1"/>
</dbReference>
<dbReference type="Pfam" id="PF00005">
    <property type="entry name" value="ABC_tran"/>
    <property type="match status" value="1"/>
</dbReference>
<gene>
    <name evidence="5" type="ORF">ENV60_02150</name>
</gene>
<dbReference type="CDD" id="cd03255">
    <property type="entry name" value="ABC_MJ0796_LolCDE_FtsE"/>
    <property type="match status" value="1"/>
</dbReference>
<dbReference type="SUPFAM" id="SSF52540">
    <property type="entry name" value="P-loop containing nucleoside triphosphate hydrolases"/>
    <property type="match status" value="1"/>
</dbReference>
<dbReference type="PROSITE" id="PS00211">
    <property type="entry name" value="ABC_TRANSPORTER_1"/>
    <property type="match status" value="1"/>
</dbReference>
<dbReference type="GO" id="GO:0098796">
    <property type="term" value="C:membrane protein complex"/>
    <property type="evidence" value="ECO:0007669"/>
    <property type="project" value="UniProtKB-ARBA"/>
</dbReference>
<name>A0A7C4XLF4_UNCW3</name>
<keyword evidence="3 5" id="KW-0067">ATP-binding</keyword>
<dbReference type="InterPro" id="IPR015854">
    <property type="entry name" value="ABC_transpr_LolD-like"/>
</dbReference>
<comment type="caution">
    <text evidence="5">The sequence shown here is derived from an EMBL/GenBank/DDBJ whole genome shotgun (WGS) entry which is preliminary data.</text>
</comment>
<protein>
    <submittedName>
        <fullName evidence="5">ABC transporter ATP-binding protein</fullName>
    </submittedName>
</protein>
<dbReference type="FunFam" id="3.40.50.300:FF:000032">
    <property type="entry name" value="Export ABC transporter ATP-binding protein"/>
    <property type="match status" value="1"/>
</dbReference>
<evidence type="ECO:0000256" key="3">
    <source>
        <dbReference type="ARBA" id="ARBA00022840"/>
    </source>
</evidence>
<dbReference type="PANTHER" id="PTHR24220">
    <property type="entry name" value="IMPORT ATP-BINDING PROTEIN"/>
    <property type="match status" value="1"/>
</dbReference>
<evidence type="ECO:0000256" key="2">
    <source>
        <dbReference type="ARBA" id="ARBA00022741"/>
    </source>
</evidence>
<dbReference type="AlphaFoldDB" id="A0A7C4XLF4"/>
<evidence type="ECO:0000259" key="4">
    <source>
        <dbReference type="PROSITE" id="PS50893"/>
    </source>
</evidence>
<feature type="domain" description="ABC transporter" evidence="4">
    <location>
        <begin position="5"/>
        <end position="223"/>
    </location>
</feature>
<accession>A0A7C4XLF4</accession>
<dbReference type="GO" id="GO:0022857">
    <property type="term" value="F:transmembrane transporter activity"/>
    <property type="evidence" value="ECO:0007669"/>
    <property type="project" value="TreeGrafter"/>
</dbReference>
<dbReference type="InterPro" id="IPR003439">
    <property type="entry name" value="ABC_transporter-like_ATP-bd"/>
</dbReference>
<dbReference type="PROSITE" id="PS50893">
    <property type="entry name" value="ABC_TRANSPORTER_2"/>
    <property type="match status" value="1"/>
</dbReference>
<dbReference type="InterPro" id="IPR017871">
    <property type="entry name" value="ABC_transporter-like_CS"/>
</dbReference>
<sequence>MSEILLAKGIHKTYFLKNENINVLRGIDLTVKMGSFVIICGPSGSGKSTLLNILGSLDKPTSGRVLFDSLDLFSHNDAELSRIRNKKIGFVFQFHHLLPEFTALENIALPGLLNGMNLKDAYKKSMELLDQLGMKDKKDRRPDELSGGERQRVAVARALINDPLLILADEPTGNLDEENKNKLMELFVNLKSKKAIVLVTHSLDIAKLGTDVYKLKEGRLYAM</sequence>